<organism evidence="2 3">
    <name type="scientific">Taxus chinensis</name>
    <name type="common">Chinese yew</name>
    <name type="synonym">Taxus wallichiana var. chinensis</name>
    <dbReference type="NCBI Taxonomy" id="29808"/>
    <lineage>
        <taxon>Eukaryota</taxon>
        <taxon>Viridiplantae</taxon>
        <taxon>Streptophyta</taxon>
        <taxon>Embryophyta</taxon>
        <taxon>Tracheophyta</taxon>
        <taxon>Spermatophyta</taxon>
        <taxon>Pinopsida</taxon>
        <taxon>Pinidae</taxon>
        <taxon>Conifers II</taxon>
        <taxon>Cupressales</taxon>
        <taxon>Taxaceae</taxon>
        <taxon>Taxus</taxon>
    </lineage>
</organism>
<keyword evidence="3" id="KW-1185">Reference proteome</keyword>
<evidence type="ECO:0000313" key="2">
    <source>
        <dbReference type="EMBL" id="KAH9303919.1"/>
    </source>
</evidence>
<evidence type="ECO:0000313" key="3">
    <source>
        <dbReference type="Proteomes" id="UP000824469"/>
    </source>
</evidence>
<feature type="region of interest" description="Disordered" evidence="1">
    <location>
        <begin position="80"/>
        <end position="101"/>
    </location>
</feature>
<proteinExistence type="predicted"/>
<reference evidence="2 3" key="1">
    <citation type="journal article" date="2021" name="Nat. Plants">
        <title>The Taxus genome provides insights into paclitaxel biosynthesis.</title>
        <authorList>
            <person name="Xiong X."/>
            <person name="Gou J."/>
            <person name="Liao Q."/>
            <person name="Li Y."/>
            <person name="Zhou Q."/>
            <person name="Bi G."/>
            <person name="Li C."/>
            <person name="Du R."/>
            <person name="Wang X."/>
            <person name="Sun T."/>
            <person name="Guo L."/>
            <person name="Liang H."/>
            <person name="Lu P."/>
            <person name="Wu Y."/>
            <person name="Zhang Z."/>
            <person name="Ro D.K."/>
            <person name="Shang Y."/>
            <person name="Huang S."/>
            <person name="Yan J."/>
        </authorList>
    </citation>
    <scope>NUCLEOTIDE SEQUENCE [LARGE SCALE GENOMIC DNA]</scope>
    <source>
        <strain evidence="2">Ta-2019</strain>
    </source>
</reference>
<dbReference type="Proteomes" id="UP000824469">
    <property type="component" value="Unassembled WGS sequence"/>
</dbReference>
<feature type="region of interest" description="Disordered" evidence="1">
    <location>
        <begin position="13"/>
        <end position="43"/>
    </location>
</feature>
<comment type="caution">
    <text evidence="2">The sequence shown here is derived from an EMBL/GenBank/DDBJ whole genome shotgun (WGS) entry which is preliminary data.</text>
</comment>
<feature type="compositionally biased region" description="Basic and acidic residues" evidence="1">
    <location>
        <begin position="13"/>
        <end position="22"/>
    </location>
</feature>
<accession>A0AA38CX67</accession>
<gene>
    <name evidence="2" type="ORF">KI387_008323</name>
</gene>
<feature type="non-terminal residue" evidence="2">
    <location>
        <position position="101"/>
    </location>
</feature>
<dbReference type="AlphaFoldDB" id="A0AA38CX67"/>
<protein>
    <submittedName>
        <fullName evidence="2">Uncharacterized protein</fullName>
    </submittedName>
</protein>
<dbReference type="EMBL" id="JAHRHJ020000008">
    <property type="protein sequence ID" value="KAH9303919.1"/>
    <property type="molecule type" value="Genomic_DNA"/>
</dbReference>
<sequence length="101" mass="11292">SFRIYPREPISYRHEEIDRDMPSPDMVDSMEEAPTPWDEDHDVGVGNRVFLVDDCYLVARVAIERGDEEEEKEMDIEVDIALGGGGGDDDQGDTTAEMAAT</sequence>
<name>A0AA38CX67_TAXCH</name>
<feature type="non-terminal residue" evidence="2">
    <location>
        <position position="1"/>
    </location>
</feature>
<evidence type="ECO:0000256" key="1">
    <source>
        <dbReference type="SAM" id="MobiDB-lite"/>
    </source>
</evidence>